<dbReference type="InterPro" id="IPR029058">
    <property type="entry name" value="AB_hydrolase_fold"/>
</dbReference>
<gene>
    <name evidence="3" type="primary">menH</name>
    <name evidence="5" type="ORF">SAMN04488540_1157</name>
</gene>
<feature type="domain" description="AB hydrolase-1" evidence="4">
    <location>
        <begin position="14"/>
        <end position="163"/>
    </location>
</feature>
<dbReference type="Pfam" id="PF00561">
    <property type="entry name" value="Abhydrolase_1"/>
    <property type="match status" value="1"/>
</dbReference>
<dbReference type="Proteomes" id="UP000199527">
    <property type="component" value="Unassembled WGS sequence"/>
</dbReference>
<keyword evidence="1 3" id="KW-0474">Menaquinone biosynthesis</keyword>
<dbReference type="Gene3D" id="3.40.50.1820">
    <property type="entry name" value="alpha/beta hydrolase"/>
    <property type="match status" value="1"/>
</dbReference>
<dbReference type="RefSeq" id="WP_090366886.1">
    <property type="nucleotide sequence ID" value="NZ_FNEM01000015.1"/>
</dbReference>
<dbReference type="InterPro" id="IPR000073">
    <property type="entry name" value="AB_hydrolase_1"/>
</dbReference>
<dbReference type="OrthoDB" id="9808398at2"/>
<dbReference type="SUPFAM" id="SSF53474">
    <property type="entry name" value="alpha/beta-Hydrolases"/>
    <property type="match status" value="1"/>
</dbReference>
<evidence type="ECO:0000259" key="4">
    <source>
        <dbReference type="Pfam" id="PF00561"/>
    </source>
</evidence>
<keyword evidence="6" id="KW-1185">Reference proteome</keyword>
<dbReference type="NCBIfam" id="TIGR03695">
    <property type="entry name" value="menH_SHCHC"/>
    <property type="match status" value="1"/>
</dbReference>
<evidence type="ECO:0000313" key="5">
    <source>
        <dbReference type="EMBL" id="SDJ88706.1"/>
    </source>
</evidence>
<dbReference type="HAMAP" id="MF_01660">
    <property type="entry name" value="MenH"/>
    <property type="match status" value="1"/>
</dbReference>
<dbReference type="PRINTS" id="PR00111">
    <property type="entry name" value="ABHYDROLASE"/>
</dbReference>
<name>A0A1G8XE58_9GAMM</name>
<comment type="subunit">
    <text evidence="3">Monomer.</text>
</comment>
<dbReference type="InterPro" id="IPR022485">
    <property type="entry name" value="SHCHC_synthase_MenH"/>
</dbReference>
<evidence type="ECO:0000256" key="2">
    <source>
        <dbReference type="ARBA" id="ARBA00023239"/>
    </source>
</evidence>
<comment type="similarity">
    <text evidence="3">Belongs to the AB hydrolase superfamily. MenH family.</text>
</comment>
<comment type="pathway">
    <text evidence="3">Quinol/quinone metabolism; menaquinone biosynthesis.</text>
</comment>
<dbReference type="AlphaFoldDB" id="A0A1G8XE58"/>
<protein>
    <recommendedName>
        <fullName evidence="3">Putative 2-succinyl-6-hydroxy-2,4-cyclohexadiene-1-carboxylate synthase</fullName>
        <shortName evidence="3">SHCHC synthase</shortName>
        <ecNumber evidence="3">4.2.99.20</ecNumber>
    </recommendedName>
</protein>
<evidence type="ECO:0000313" key="6">
    <source>
        <dbReference type="Proteomes" id="UP000199527"/>
    </source>
</evidence>
<evidence type="ECO:0000256" key="3">
    <source>
        <dbReference type="HAMAP-Rule" id="MF_01660"/>
    </source>
</evidence>
<dbReference type="EC" id="4.2.99.20" evidence="3"/>
<dbReference type="UniPathway" id="UPA00079"/>
<dbReference type="EMBL" id="FNEM01000015">
    <property type="protein sequence ID" value="SDJ88706.1"/>
    <property type="molecule type" value="Genomic_DNA"/>
</dbReference>
<dbReference type="PANTHER" id="PTHR42916:SF1">
    <property type="entry name" value="PROTEIN PHYLLO, CHLOROPLASTIC"/>
    <property type="match status" value="1"/>
</dbReference>
<proteinExistence type="inferred from homology"/>
<sequence length="262" mass="28951">MQLHTECHGNPSHPALVLLHGFLGSGEDWRPLVAGLADRYYCITLDLPGHGHSRECALTTAPGFHLLCQAIEASLNRLGVNHYHLLGYSLGGRVALHLAQHCPQRLHSLLIESAHPGLEHAVERRQRLQDDARWHLSLTQAPIGDFLSRWYQQPVFASLSDTARAAMIQARIHNHGPNLGACYLSTSLGHQQDLRPLLASLSLPVHYLCGLQDAKFLALGQQLQQQGLITELHPMPGGHNVHAANGDAFLDTINTILTRYRH</sequence>
<reference evidence="6" key="1">
    <citation type="submission" date="2016-10" db="EMBL/GenBank/DDBJ databases">
        <authorList>
            <person name="Varghese N."/>
            <person name="Submissions S."/>
        </authorList>
    </citation>
    <scope>NUCLEOTIDE SEQUENCE [LARGE SCALE GENOMIC DNA]</scope>
    <source>
        <strain evidence="6">DSM 23317</strain>
    </source>
</reference>
<dbReference type="PANTHER" id="PTHR42916">
    <property type="entry name" value="2-SUCCINYL-5-ENOLPYRUVYL-6-HYDROXY-3-CYCLOHEXENE-1-CARBOXYLATE SYNTHASE"/>
    <property type="match status" value="1"/>
</dbReference>
<keyword evidence="2 3" id="KW-0456">Lyase</keyword>
<dbReference type="GO" id="GO:0009234">
    <property type="term" value="P:menaquinone biosynthetic process"/>
    <property type="evidence" value="ECO:0007669"/>
    <property type="project" value="UniProtKB-UniRule"/>
</dbReference>
<comment type="function">
    <text evidence="3">Catalyzes a proton abstraction reaction that results in 2,5-elimination of pyruvate from 2-succinyl-5-enolpyruvyl-6-hydroxy-3-cyclohexene-1-carboxylate (SEPHCHC) and the formation of 2-succinyl-6-hydroxy-2,4-cyclohexadiene-1-carboxylate (SHCHC).</text>
</comment>
<organism evidence="5 6">
    <name type="scientific">Ferrimonas sediminum</name>
    <dbReference type="NCBI Taxonomy" id="718193"/>
    <lineage>
        <taxon>Bacteria</taxon>
        <taxon>Pseudomonadati</taxon>
        <taxon>Pseudomonadota</taxon>
        <taxon>Gammaproteobacteria</taxon>
        <taxon>Alteromonadales</taxon>
        <taxon>Ferrimonadaceae</taxon>
        <taxon>Ferrimonas</taxon>
    </lineage>
</organism>
<dbReference type="UniPathway" id="UPA01057">
    <property type="reaction ID" value="UER00900"/>
</dbReference>
<dbReference type="GO" id="GO:0070205">
    <property type="term" value="F:2-succinyl-6-hydroxy-2,4-cyclohexadiene-1-carboxylate synthase activity"/>
    <property type="evidence" value="ECO:0007669"/>
    <property type="project" value="UniProtKB-UniRule"/>
</dbReference>
<comment type="pathway">
    <text evidence="3">Quinol/quinone metabolism; 1,4-dihydroxy-2-naphthoate biosynthesis; 1,4-dihydroxy-2-naphthoate from chorismate: step 3/7.</text>
</comment>
<evidence type="ECO:0000256" key="1">
    <source>
        <dbReference type="ARBA" id="ARBA00022428"/>
    </source>
</evidence>
<accession>A0A1G8XE58</accession>
<comment type="catalytic activity">
    <reaction evidence="3">
        <text>5-enolpyruvoyl-6-hydroxy-2-succinyl-cyclohex-3-ene-1-carboxylate = (1R,6R)-6-hydroxy-2-succinyl-cyclohexa-2,4-diene-1-carboxylate + pyruvate</text>
        <dbReference type="Rhea" id="RHEA:25597"/>
        <dbReference type="ChEBI" id="CHEBI:15361"/>
        <dbReference type="ChEBI" id="CHEBI:58689"/>
        <dbReference type="ChEBI" id="CHEBI:58818"/>
        <dbReference type="EC" id="4.2.99.20"/>
    </reaction>
</comment>